<evidence type="ECO:0000259" key="2">
    <source>
        <dbReference type="Pfam" id="PF01138"/>
    </source>
</evidence>
<feature type="domain" description="Exoribonuclease phosphorolytic" evidence="2">
    <location>
        <begin position="56"/>
        <end position="83"/>
    </location>
</feature>
<dbReference type="InterPro" id="IPR016024">
    <property type="entry name" value="ARM-type_fold"/>
</dbReference>
<evidence type="ECO:0000313" key="3">
    <source>
        <dbReference type="EMBL" id="CAI9270612.1"/>
    </source>
</evidence>
<dbReference type="EMBL" id="OX465078">
    <property type="protein sequence ID" value="CAI9270612.1"/>
    <property type="molecule type" value="Genomic_DNA"/>
</dbReference>
<dbReference type="SUPFAM" id="SSF54211">
    <property type="entry name" value="Ribosomal protein S5 domain 2-like"/>
    <property type="match status" value="1"/>
</dbReference>
<proteinExistence type="predicted"/>
<dbReference type="PANTHER" id="PTHR46578:SF1">
    <property type="entry name" value="ARM-REPEAT_TETRATRICOPEPTIDE REPEAT (TPR)-LIKE PROTEIN"/>
    <property type="match status" value="1"/>
</dbReference>
<accession>A0AA35VXS3</accession>
<organism evidence="3 4">
    <name type="scientific">Lactuca saligna</name>
    <name type="common">Willowleaf lettuce</name>
    <dbReference type="NCBI Taxonomy" id="75948"/>
    <lineage>
        <taxon>Eukaryota</taxon>
        <taxon>Viridiplantae</taxon>
        <taxon>Streptophyta</taxon>
        <taxon>Embryophyta</taxon>
        <taxon>Tracheophyta</taxon>
        <taxon>Spermatophyta</taxon>
        <taxon>Magnoliopsida</taxon>
        <taxon>eudicotyledons</taxon>
        <taxon>Gunneridae</taxon>
        <taxon>Pentapetalae</taxon>
        <taxon>asterids</taxon>
        <taxon>campanulids</taxon>
        <taxon>Asterales</taxon>
        <taxon>Asteraceae</taxon>
        <taxon>Cichorioideae</taxon>
        <taxon>Cichorieae</taxon>
        <taxon>Lactucinae</taxon>
        <taxon>Lactuca</taxon>
    </lineage>
</organism>
<dbReference type="SUPFAM" id="SSF48371">
    <property type="entry name" value="ARM repeat"/>
    <property type="match status" value="1"/>
</dbReference>
<evidence type="ECO:0000256" key="1">
    <source>
        <dbReference type="SAM" id="MobiDB-lite"/>
    </source>
</evidence>
<dbReference type="InterPro" id="IPR001247">
    <property type="entry name" value="ExoRNase_PH_dom1"/>
</dbReference>
<protein>
    <recommendedName>
        <fullName evidence="2">Exoribonuclease phosphorolytic domain-containing protein</fullName>
    </recommendedName>
</protein>
<dbReference type="InterPro" id="IPR027408">
    <property type="entry name" value="PNPase/RNase_PH_dom_sf"/>
</dbReference>
<feature type="region of interest" description="Disordered" evidence="1">
    <location>
        <begin position="225"/>
        <end position="258"/>
    </location>
</feature>
<dbReference type="InterPro" id="IPR032413">
    <property type="entry name" value="Arm_3"/>
</dbReference>
<dbReference type="PANTHER" id="PTHR46578">
    <property type="entry name" value="ARM-REPEAT/TETRATRICOPEPTIDE REPEAT (TPR)-LIKE PROTEIN"/>
    <property type="match status" value="1"/>
</dbReference>
<keyword evidence="4" id="KW-1185">Reference proteome</keyword>
<dbReference type="Pfam" id="PF16186">
    <property type="entry name" value="Arm_3"/>
    <property type="match status" value="1"/>
</dbReference>
<evidence type="ECO:0000313" key="4">
    <source>
        <dbReference type="Proteomes" id="UP001177003"/>
    </source>
</evidence>
<dbReference type="Gene3D" id="3.30.230.70">
    <property type="entry name" value="GHMP Kinase, N-terminal domain"/>
    <property type="match status" value="1"/>
</dbReference>
<name>A0AA35VXS3_LACSI</name>
<dbReference type="Pfam" id="PF01138">
    <property type="entry name" value="RNase_PH"/>
    <property type="match status" value="1"/>
</dbReference>
<reference evidence="3" key="1">
    <citation type="submission" date="2023-04" db="EMBL/GenBank/DDBJ databases">
        <authorList>
            <person name="Vijverberg K."/>
            <person name="Xiong W."/>
            <person name="Schranz E."/>
        </authorList>
    </citation>
    <scope>NUCLEOTIDE SEQUENCE</scope>
</reference>
<dbReference type="Proteomes" id="UP001177003">
    <property type="component" value="Chromosome 2"/>
</dbReference>
<dbReference type="Gene3D" id="1.25.10.10">
    <property type="entry name" value="Leucine-rich Repeat Variant"/>
    <property type="match status" value="1"/>
</dbReference>
<dbReference type="InterPro" id="IPR011989">
    <property type="entry name" value="ARM-like"/>
</dbReference>
<dbReference type="InterPro" id="IPR020568">
    <property type="entry name" value="Ribosomal_Su5_D2-typ_SF"/>
</dbReference>
<feature type="compositionally biased region" description="Polar residues" evidence="1">
    <location>
        <begin position="226"/>
        <end position="243"/>
    </location>
</feature>
<dbReference type="AlphaFoldDB" id="A0AA35VXS3"/>
<sequence>MQNISFMVQNTPVGRTRVSESKEVMESISNLSRSSDDWQYMGIDCLLLLLHVRLTYRPISVETGVIAQAYGSARVKMGKTEVIPLTCRLNLLTISNITAGNKEQIQYLHLKSYIFIDNKMVDADGEGLEKIQNLQSHDNNEIYEKAVKLLETYWLEEVDDAIPLGDAVATQPPAGFHFGDGDFPFLLVDSTLTEKSTLGRPSCSTPDKGNVSVYIDCSPTAAPQYKASSFGSNGRSSIVSSFETPYPQNPLGKSNLPG</sequence>
<gene>
    <name evidence="3" type="ORF">LSALG_LOCUS10914</name>
</gene>